<evidence type="ECO:0000256" key="2">
    <source>
        <dbReference type="ARBA" id="ARBA00021022"/>
    </source>
</evidence>
<keyword evidence="8" id="KW-1185">Reference proteome</keyword>
<accession>A0ABN5YU21</accession>
<dbReference type="EMBL" id="AP022577">
    <property type="protein sequence ID" value="BBX85250.1"/>
    <property type="molecule type" value="Genomic_DNA"/>
</dbReference>
<dbReference type="PANTHER" id="PTHR43148">
    <property type="entry name" value="GLYCERALDEHYDE-3-PHOSPHATE DEHYDROGENASE 2"/>
    <property type="match status" value="1"/>
</dbReference>
<comment type="similarity">
    <text evidence="1 4">Belongs to the glyceraldehyde-3-phosphate dehydrogenase family.</text>
</comment>
<dbReference type="InterPro" id="IPR006424">
    <property type="entry name" value="Glyceraldehyde-3-P_DH_1"/>
</dbReference>
<evidence type="ECO:0000313" key="7">
    <source>
        <dbReference type="EMBL" id="BBX85250.1"/>
    </source>
</evidence>
<dbReference type="NCBIfam" id="TIGR01534">
    <property type="entry name" value="GAPDH-I"/>
    <property type="match status" value="1"/>
</dbReference>
<evidence type="ECO:0000256" key="1">
    <source>
        <dbReference type="ARBA" id="ARBA00007406"/>
    </source>
</evidence>
<evidence type="ECO:0000256" key="4">
    <source>
        <dbReference type="RuleBase" id="RU000397"/>
    </source>
</evidence>
<dbReference type="Pfam" id="PF00044">
    <property type="entry name" value="Gp_dh_N"/>
    <property type="match status" value="1"/>
</dbReference>
<evidence type="ECO:0000256" key="3">
    <source>
        <dbReference type="ARBA" id="ARBA00023002"/>
    </source>
</evidence>
<sequence>MTIRIGVNGFGRIGRNFFRALNAQKAAGGNTDLEIVAVNDLTDTTTLAHLLKYDSILGRLPYDVRPDGEGTIIVGDSKITALAIKDGPAALPWGDLGVDVVVESTGLFTDAAKARGHLDAGAKKVIISAPATGEDITIVMGVNDDKYDGSQNIISNASCTTNCLGPLAKVLNDEFGIVRGLMTTIHAYTQDQNLQDGPHKDLRRARAAALNIVPTSTGAAKAIGLVLPELQGKLDGYALRVPVPTGSVTDLTAELATSATAAEINAAMLAAAEGPLRGILKYYDEPIVSSDIVTDPHSSQFDAGLTKVIGNQAKVVSWYDNEWGYSNRIADLAALVGKSL</sequence>
<dbReference type="Gene3D" id="3.30.360.10">
    <property type="entry name" value="Dihydrodipicolinate Reductase, domain 2"/>
    <property type="match status" value="1"/>
</dbReference>
<feature type="domain" description="Glyceraldehyde 3-phosphate dehydrogenase NAD(P) binding" evidence="6">
    <location>
        <begin position="3"/>
        <end position="159"/>
    </location>
</feature>
<dbReference type="InterPro" id="IPR036291">
    <property type="entry name" value="NAD(P)-bd_dom_sf"/>
</dbReference>
<protein>
    <recommendedName>
        <fullName evidence="2 5">Glyceraldehyde-3-phosphate dehydrogenase</fullName>
        <ecNumber evidence="5">1.2.1.-</ecNumber>
    </recommendedName>
</protein>
<dbReference type="InterPro" id="IPR020828">
    <property type="entry name" value="GlycerAld_3-P_DH_NAD(P)-bd"/>
</dbReference>
<dbReference type="CDD" id="cd18126">
    <property type="entry name" value="GAPDH_I_C"/>
    <property type="match status" value="1"/>
</dbReference>
<dbReference type="PROSITE" id="PS00071">
    <property type="entry name" value="GAPDH"/>
    <property type="match status" value="1"/>
</dbReference>
<dbReference type="PIRSF" id="PIRSF000149">
    <property type="entry name" value="GAP_DH"/>
    <property type="match status" value="1"/>
</dbReference>
<dbReference type="SUPFAM" id="SSF55347">
    <property type="entry name" value="Glyceraldehyde-3-phosphate dehydrogenase-like, C-terminal domain"/>
    <property type="match status" value="1"/>
</dbReference>
<dbReference type="SMART" id="SM00846">
    <property type="entry name" value="Gp_dh_N"/>
    <property type="match status" value="1"/>
</dbReference>
<dbReference type="Proteomes" id="UP000465609">
    <property type="component" value="Chromosome"/>
</dbReference>
<reference evidence="7 8" key="1">
    <citation type="journal article" date="2019" name="Emerg. Microbes Infect.">
        <title>Comprehensive subspecies identification of 175 nontuberculous mycobacteria species based on 7547 genomic profiles.</title>
        <authorList>
            <person name="Matsumoto Y."/>
            <person name="Kinjo T."/>
            <person name="Motooka D."/>
            <person name="Nabeya D."/>
            <person name="Jung N."/>
            <person name="Uechi K."/>
            <person name="Horii T."/>
            <person name="Iida T."/>
            <person name="Fujita J."/>
            <person name="Nakamura S."/>
        </authorList>
    </citation>
    <scope>NUCLEOTIDE SEQUENCE [LARGE SCALE GENOMIC DNA]</scope>
    <source>
        <strain evidence="7 8">JCM 15296</strain>
    </source>
</reference>
<dbReference type="Pfam" id="PF02800">
    <property type="entry name" value="Gp_dh_C"/>
    <property type="match status" value="1"/>
</dbReference>
<dbReference type="Gene3D" id="3.40.50.720">
    <property type="entry name" value="NAD(P)-binding Rossmann-like Domain"/>
    <property type="match status" value="1"/>
</dbReference>
<dbReference type="RefSeq" id="WP_163911354.1">
    <property type="nucleotide sequence ID" value="NZ_AP022577.1"/>
</dbReference>
<dbReference type="PRINTS" id="PR00078">
    <property type="entry name" value="G3PDHDRGNASE"/>
</dbReference>
<dbReference type="EC" id="1.2.1.-" evidence="5"/>
<evidence type="ECO:0000259" key="6">
    <source>
        <dbReference type="SMART" id="SM00846"/>
    </source>
</evidence>
<dbReference type="InterPro" id="IPR020831">
    <property type="entry name" value="GlycerAld/Erythrose_P_DH"/>
</dbReference>
<dbReference type="CDD" id="cd05214">
    <property type="entry name" value="GAPDH_I_N"/>
    <property type="match status" value="1"/>
</dbReference>
<dbReference type="SUPFAM" id="SSF51735">
    <property type="entry name" value="NAD(P)-binding Rossmann-fold domains"/>
    <property type="match status" value="1"/>
</dbReference>
<dbReference type="InterPro" id="IPR020830">
    <property type="entry name" value="GlycerAld_3-P_DH_AS"/>
</dbReference>
<evidence type="ECO:0000256" key="5">
    <source>
        <dbReference type="RuleBase" id="RU361160"/>
    </source>
</evidence>
<organism evidence="7 8">
    <name type="scientific">Mycolicibacterium aubagnense</name>
    <dbReference type="NCBI Taxonomy" id="319707"/>
    <lineage>
        <taxon>Bacteria</taxon>
        <taxon>Bacillati</taxon>
        <taxon>Actinomycetota</taxon>
        <taxon>Actinomycetes</taxon>
        <taxon>Mycobacteriales</taxon>
        <taxon>Mycobacteriaceae</taxon>
        <taxon>Mycolicibacterium</taxon>
    </lineage>
</organism>
<proteinExistence type="inferred from homology"/>
<name>A0ABN5YU21_9MYCO</name>
<keyword evidence="3 5" id="KW-0560">Oxidoreductase</keyword>
<dbReference type="InterPro" id="IPR020829">
    <property type="entry name" value="GlycerAld_3-P_DH_cat"/>
</dbReference>
<gene>
    <name evidence="7" type="primary">gapA_2</name>
    <name evidence="7" type="ORF">MAUB_31230</name>
</gene>
<evidence type="ECO:0000313" key="8">
    <source>
        <dbReference type="Proteomes" id="UP000465609"/>
    </source>
</evidence>